<dbReference type="AlphaFoldDB" id="A0A2K3QGJ8"/>
<evidence type="ECO:0000256" key="11">
    <source>
        <dbReference type="SAM" id="MobiDB-lite"/>
    </source>
</evidence>
<dbReference type="OrthoDB" id="7694678at2759"/>
<feature type="transmembrane region" description="Helical" evidence="12">
    <location>
        <begin position="196"/>
        <end position="214"/>
    </location>
</feature>
<comment type="subcellular location">
    <subcellularLocation>
        <location evidence="1">Endoplasmic reticulum membrane</location>
        <topology evidence="1">Multi-pass membrane protein</topology>
    </subcellularLocation>
</comment>
<keyword evidence="4 12" id="KW-0812">Transmembrane</keyword>
<dbReference type="InterPro" id="IPR000133">
    <property type="entry name" value="ER_ret_rcpt"/>
</dbReference>
<feature type="region of interest" description="Disordered" evidence="11">
    <location>
        <begin position="51"/>
        <end position="72"/>
    </location>
</feature>
<evidence type="ECO:0000256" key="2">
    <source>
        <dbReference type="ARBA" id="ARBA00010120"/>
    </source>
</evidence>
<feature type="compositionally biased region" description="Low complexity" evidence="11">
    <location>
        <begin position="59"/>
        <end position="72"/>
    </location>
</feature>
<organism evidence="13 14">
    <name type="scientific">Tolypocladium capitatum</name>
    <dbReference type="NCBI Taxonomy" id="45235"/>
    <lineage>
        <taxon>Eukaryota</taxon>
        <taxon>Fungi</taxon>
        <taxon>Dikarya</taxon>
        <taxon>Ascomycota</taxon>
        <taxon>Pezizomycotina</taxon>
        <taxon>Sordariomycetes</taxon>
        <taxon>Hypocreomycetidae</taxon>
        <taxon>Hypocreales</taxon>
        <taxon>Ophiocordycipitaceae</taxon>
        <taxon>Tolypocladium</taxon>
    </lineage>
</organism>
<dbReference type="GO" id="GO:0015031">
    <property type="term" value="P:protein transport"/>
    <property type="evidence" value="ECO:0007669"/>
    <property type="project" value="UniProtKB-KW"/>
</dbReference>
<keyword evidence="9 12" id="KW-0472">Membrane</keyword>
<dbReference type="Pfam" id="PF00810">
    <property type="entry name" value="ER_lumen_recept"/>
    <property type="match status" value="1"/>
</dbReference>
<dbReference type="GO" id="GO:0006621">
    <property type="term" value="P:protein retention in ER lumen"/>
    <property type="evidence" value="ECO:0007669"/>
    <property type="project" value="InterPro"/>
</dbReference>
<evidence type="ECO:0000313" key="14">
    <source>
        <dbReference type="Proteomes" id="UP000236621"/>
    </source>
</evidence>
<keyword evidence="3" id="KW-0813">Transport</keyword>
<evidence type="ECO:0000256" key="10">
    <source>
        <dbReference type="ARBA" id="ARBA00023170"/>
    </source>
</evidence>
<name>A0A2K3QGJ8_9HYPO</name>
<feature type="region of interest" description="Disordered" evidence="11">
    <location>
        <begin position="342"/>
        <end position="455"/>
    </location>
</feature>
<evidence type="ECO:0000256" key="6">
    <source>
        <dbReference type="ARBA" id="ARBA00022892"/>
    </source>
</evidence>
<dbReference type="GO" id="GO:0005789">
    <property type="term" value="C:endoplasmic reticulum membrane"/>
    <property type="evidence" value="ECO:0007669"/>
    <property type="project" value="UniProtKB-SubCell"/>
</dbReference>
<evidence type="ECO:0000256" key="3">
    <source>
        <dbReference type="ARBA" id="ARBA00022448"/>
    </source>
</evidence>
<sequence>QGVKDTTWRAGTYNASSARDASSLAAFAASSLLCAAGSSIRARAPVPQLLASRPPPRAACPTSSPASPSTSASQKALAVVDFSSTAPLEHDREPPARAAAMGAWNIFRILGDLSHALSKCILILAIHRNRSAEGVSFITQGLYAVVFCTRYLDVFTERSTWNLLFKICYIVSSFYILAIMQWLYPRSRERELSWKMGAGVLGASLLLSPFVMMIFEKHWGFQWCMWVFSEILESACVLPQLLLLRQTTVPTVIDSFYLVALGSYRALYCVNWFVRELDSSGRPPDAVSVIFGIIQTALYIDFAWVYYTRQRVKLRGGGIVDADDMRRGWLLRRIFGKNVEAAEDDEESAPALGGEHDDGGRRRGGGRPKWGARGISVRADEGVLDTDRQNREDAADLDGAVDPDAKMQDPDELARALDDDDDDDEDDAAGPSSSPSQNGRGAVPSGIRGGDEWRE</sequence>
<keyword evidence="14" id="KW-1185">Reference proteome</keyword>
<feature type="compositionally biased region" description="Basic and acidic residues" evidence="11">
    <location>
        <begin position="403"/>
        <end position="417"/>
    </location>
</feature>
<dbReference type="PRINTS" id="PR00660">
    <property type="entry name" value="ERLUMENR"/>
</dbReference>
<evidence type="ECO:0000256" key="9">
    <source>
        <dbReference type="ARBA" id="ARBA00023136"/>
    </source>
</evidence>
<comment type="caution">
    <text evidence="13">The sequence shown here is derived from an EMBL/GenBank/DDBJ whole genome shotgun (WGS) entry which is preliminary data.</text>
</comment>
<accession>A0A2K3QGJ8</accession>
<dbReference type="EMBL" id="NRSZ01000515">
    <property type="protein sequence ID" value="PNY26677.1"/>
    <property type="molecule type" value="Genomic_DNA"/>
</dbReference>
<evidence type="ECO:0000256" key="5">
    <source>
        <dbReference type="ARBA" id="ARBA00022824"/>
    </source>
</evidence>
<dbReference type="Proteomes" id="UP000236621">
    <property type="component" value="Unassembled WGS sequence"/>
</dbReference>
<feature type="transmembrane region" description="Helical" evidence="12">
    <location>
        <begin position="286"/>
        <end position="307"/>
    </location>
</feature>
<reference evidence="13 14" key="1">
    <citation type="submission" date="2017-08" db="EMBL/GenBank/DDBJ databases">
        <title>Harnessing the power of phylogenomics to disentangle the directionality and signatures of interkingdom host jumping in the parasitic fungal genus Tolypocladium.</title>
        <authorList>
            <person name="Quandt C.A."/>
            <person name="Patterson W."/>
            <person name="Spatafora J.W."/>
        </authorList>
    </citation>
    <scope>NUCLEOTIDE SEQUENCE [LARGE SCALE GENOMIC DNA]</scope>
    <source>
        <strain evidence="13 14">CBS 113982</strain>
    </source>
</reference>
<evidence type="ECO:0000256" key="1">
    <source>
        <dbReference type="ARBA" id="ARBA00004477"/>
    </source>
</evidence>
<gene>
    <name evidence="13" type="ORF">TCAP_03398</name>
</gene>
<keyword evidence="6" id="KW-0931">ER-Golgi transport</keyword>
<feature type="non-terminal residue" evidence="13">
    <location>
        <position position="1"/>
    </location>
</feature>
<evidence type="ECO:0000256" key="12">
    <source>
        <dbReference type="SAM" id="Phobius"/>
    </source>
</evidence>
<feature type="transmembrane region" description="Helical" evidence="12">
    <location>
        <begin position="164"/>
        <end position="184"/>
    </location>
</feature>
<protein>
    <submittedName>
        <fullName evidence="13">ER lumen protein-retaining receptor</fullName>
    </submittedName>
</protein>
<feature type="transmembrane region" description="Helical" evidence="12">
    <location>
        <begin position="256"/>
        <end position="274"/>
    </location>
</feature>
<keyword evidence="7" id="KW-0653">Protein transport</keyword>
<feature type="compositionally biased region" description="Acidic residues" evidence="11">
    <location>
        <begin position="418"/>
        <end position="428"/>
    </location>
</feature>
<proteinExistence type="inferred from homology"/>
<dbReference type="STRING" id="45235.A0A2K3QGJ8"/>
<dbReference type="GO" id="GO:0046923">
    <property type="term" value="F:ER retention sequence binding"/>
    <property type="evidence" value="ECO:0007669"/>
    <property type="project" value="InterPro"/>
</dbReference>
<keyword evidence="10 13" id="KW-0675">Receptor</keyword>
<feature type="compositionally biased region" description="Basic and acidic residues" evidence="11">
    <location>
        <begin position="378"/>
        <end position="394"/>
    </location>
</feature>
<keyword evidence="5" id="KW-0256">Endoplasmic reticulum</keyword>
<evidence type="ECO:0000256" key="8">
    <source>
        <dbReference type="ARBA" id="ARBA00022989"/>
    </source>
</evidence>
<evidence type="ECO:0000256" key="4">
    <source>
        <dbReference type="ARBA" id="ARBA00022692"/>
    </source>
</evidence>
<evidence type="ECO:0000256" key="7">
    <source>
        <dbReference type="ARBA" id="ARBA00022927"/>
    </source>
</evidence>
<dbReference type="GO" id="GO:0016192">
    <property type="term" value="P:vesicle-mediated transport"/>
    <property type="evidence" value="ECO:0007669"/>
    <property type="project" value="UniProtKB-KW"/>
</dbReference>
<keyword evidence="8 12" id="KW-1133">Transmembrane helix</keyword>
<evidence type="ECO:0000313" key="13">
    <source>
        <dbReference type="EMBL" id="PNY26677.1"/>
    </source>
</evidence>
<dbReference type="PANTHER" id="PTHR10585">
    <property type="entry name" value="ER LUMEN PROTEIN RETAINING RECEPTOR"/>
    <property type="match status" value="1"/>
</dbReference>
<comment type="similarity">
    <text evidence="2">Belongs to the ERD2 family.</text>
</comment>